<feature type="region of interest" description="Disordered" evidence="7">
    <location>
        <begin position="82"/>
        <end position="113"/>
    </location>
</feature>
<evidence type="ECO:0000313" key="9">
    <source>
        <dbReference type="EMBL" id="KRG91601.1"/>
    </source>
</evidence>
<reference evidence="9" key="3">
    <citation type="submission" date="2018-07" db="EMBL/GenBank/DDBJ databases">
        <title>WGS assembly of Glycine max.</title>
        <authorList>
            <person name="Schmutz J."/>
            <person name="Cannon S."/>
            <person name="Schlueter J."/>
            <person name="Ma J."/>
            <person name="Mitros T."/>
            <person name="Nelson W."/>
            <person name="Hyten D."/>
            <person name="Song Q."/>
            <person name="Thelen J."/>
            <person name="Cheng J."/>
            <person name="Xu D."/>
            <person name="Hellsten U."/>
            <person name="May G."/>
            <person name="Yu Y."/>
            <person name="Sakurai T."/>
            <person name="Umezawa T."/>
            <person name="Bhattacharyya M."/>
            <person name="Sandhu D."/>
            <person name="Valliyodan B."/>
            <person name="Lindquist E."/>
            <person name="Peto M."/>
            <person name="Grant D."/>
            <person name="Shu S."/>
            <person name="Goodstein D."/>
            <person name="Barry K."/>
            <person name="Futrell-Griggs M."/>
            <person name="Abernathy B."/>
            <person name="Du J."/>
            <person name="Tian Z."/>
            <person name="Zhu L."/>
            <person name="Gill N."/>
            <person name="Joshi T."/>
            <person name="Libault M."/>
            <person name="Sethuraman A."/>
            <person name="Zhang X."/>
            <person name="Shinozaki K."/>
            <person name="Nguyen H."/>
            <person name="Wing R."/>
            <person name="Cregan P."/>
            <person name="Specht J."/>
            <person name="Grimwood J."/>
            <person name="Rokhsar D."/>
            <person name="Stacey G."/>
            <person name="Shoemaker R."/>
            <person name="Jackson S."/>
        </authorList>
    </citation>
    <scope>NUCLEOTIDE SEQUENCE</scope>
    <source>
        <tissue evidence="9">Callus</tissue>
    </source>
</reference>
<evidence type="ECO:0000259" key="8">
    <source>
        <dbReference type="PROSITE" id="PS50845"/>
    </source>
</evidence>
<name>A0A0R0EM90_SOYBN</name>
<dbReference type="PANTHER" id="PTHR10994">
    <property type="entry name" value="RETICULON"/>
    <property type="match status" value="1"/>
</dbReference>
<dbReference type="GO" id="GO:0009617">
    <property type="term" value="P:response to bacterium"/>
    <property type="evidence" value="ECO:0007669"/>
    <property type="project" value="InterPro"/>
</dbReference>
<dbReference type="EMBL" id="CM000853">
    <property type="protein sequence ID" value="KRG91601.1"/>
    <property type="molecule type" value="Genomic_DNA"/>
</dbReference>
<feature type="transmembrane region" description="Helical" evidence="6">
    <location>
        <begin position="135"/>
        <end position="156"/>
    </location>
</feature>
<evidence type="ECO:0000256" key="4">
    <source>
        <dbReference type="ARBA" id="ARBA00022989"/>
    </source>
</evidence>
<keyword evidence="3 6" id="KW-0256">Endoplasmic reticulum</keyword>
<accession>A0A0R0EM90</accession>
<dbReference type="ExpressionAtlas" id="A0A0R0EM90">
    <property type="expression patterns" value="baseline"/>
</dbReference>
<keyword evidence="2 6" id="KW-0812">Transmembrane</keyword>
<dbReference type="Gramene" id="KRG91601">
    <property type="protein sequence ID" value="KRG91601"/>
    <property type="gene ID" value="GLYMA_20G163700"/>
</dbReference>
<sequence length="340" mass="38632">MVWRRQVRIWHHVGNAPTTTMERFPLFIPSLRLRLNKPRNINRGASVKLASLCDSFLSSIPPISMASGDTDSFSDKVEENFHHHHNSDSDSYSDSDDDHNKRPPPKTTGSTNVYRLFGRDQPVHKVLGGGKRNSIANVSAFVMFLCVSRYYLLAFLTPADILLWRSRRSTGIVLGAGTAFWIFFELMQYHLITFICHLLIVSLAALFLWSNASVFIHKSPLHIPHVALPEECVHQVASALTIEINRAFVVVREIGTGKDLKKFLSVIAVLWVISVIGSWFNFMTLFYLFFVSLFTLPLLYEKYEDQVDALGEKAMIEIKKQYAVFDAKVLSQIPIAGWRS</sequence>
<feature type="transmembrane region" description="Helical" evidence="6">
    <location>
        <begin position="191"/>
        <end position="210"/>
    </location>
</feature>
<evidence type="ECO:0000256" key="2">
    <source>
        <dbReference type="ARBA" id="ARBA00022692"/>
    </source>
</evidence>
<evidence type="ECO:0000256" key="7">
    <source>
        <dbReference type="SAM" id="MobiDB-lite"/>
    </source>
</evidence>
<keyword evidence="4 6" id="KW-1133">Transmembrane helix</keyword>
<dbReference type="InterPro" id="IPR045064">
    <property type="entry name" value="Reticulon-like"/>
</dbReference>
<dbReference type="PANTHER" id="PTHR10994:SF140">
    <property type="entry name" value="RETICULON-LIKE PROTEIN"/>
    <property type="match status" value="1"/>
</dbReference>
<dbReference type="AlphaFoldDB" id="A0A0R0EM90"/>
<dbReference type="GO" id="GO:0005789">
    <property type="term" value="C:endoplasmic reticulum membrane"/>
    <property type="evidence" value="ECO:0007669"/>
    <property type="project" value="UniProtKB-SubCell"/>
</dbReference>
<feature type="transmembrane region" description="Helical" evidence="6">
    <location>
        <begin position="263"/>
        <end position="296"/>
    </location>
</feature>
<comment type="subcellular location">
    <subcellularLocation>
        <location evidence="1 6">Endoplasmic reticulum membrane</location>
        <topology evidence="1 6">Multi-pass membrane protein</topology>
    </subcellularLocation>
</comment>
<dbReference type="Pfam" id="PF02453">
    <property type="entry name" value="Reticulon"/>
    <property type="match status" value="1"/>
</dbReference>
<dbReference type="PROSITE" id="PS50845">
    <property type="entry name" value="RETICULON"/>
    <property type="match status" value="1"/>
</dbReference>
<dbReference type="InterPro" id="IPR003388">
    <property type="entry name" value="Reticulon"/>
</dbReference>
<feature type="domain" description="Reticulon" evidence="8">
    <location>
        <begin position="158"/>
        <end position="340"/>
    </location>
</feature>
<dbReference type="Proteomes" id="UP000008827">
    <property type="component" value="Chromosome 20"/>
</dbReference>
<dbReference type="InParanoid" id="A0A0R0EM90"/>
<evidence type="ECO:0000313" key="10">
    <source>
        <dbReference type="EnsemblPlants" id="KRG91601"/>
    </source>
</evidence>
<organism evidence="9">
    <name type="scientific">Glycine max</name>
    <name type="common">Soybean</name>
    <name type="synonym">Glycine hispida</name>
    <dbReference type="NCBI Taxonomy" id="3847"/>
    <lineage>
        <taxon>Eukaryota</taxon>
        <taxon>Viridiplantae</taxon>
        <taxon>Streptophyta</taxon>
        <taxon>Embryophyta</taxon>
        <taxon>Tracheophyta</taxon>
        <taxon>Spermatophyta</taxon>
        <taxon>Magnoliopsida</taxon>
        <taxon>eudicotyledons</taxon>
        <taxon>Gunneridae</taxon>
        <taxon>Pentapetalae</taxon>
        <taxon>rosids</taxon>
        <taxon>fabids</taxon>
        <taxon>Fabales</taxon>
        <taxon>Fabaceae</taxon>
        <taxon>Papilionoideae</taxon>
        <taxon>50 kb inversion clade</taxon>
        <taxon>NPAAA clade</taxon>
        <taxon>indigoferoid/millettioid clade</taxon>
        <taxon>Phaseoleae</taxon>
        <taxon>Glycine</taxon>
        <taxon>Glycine subgen. Soja</taxon>
    </lineage>
</organism>
<evidence type="ECO:0000256" key="3">
    <source>
        <dbReference type="ARBA" id="ARBA00022824"/>
    </source>
</evidence>
<gene>
    <name evidence="9" type="ORF">GLYMA_20G163700</name>
</gene>
<evidence type="ECO:0000256" key="6">
    <source>
        <dbReference type="RuleBase" id="RU363132"/>
    </source>
</evidence>
<protein>
    <recommendedName>
        <fullName evidence="6">Reticulon-like protein</fullName>
    </recommendedName>
</protein>
<proteinExistence type="predicted"/>
<reference evidence="10" key="2">
    <citation type="submission" date="2018-02" db="UniProtKB">
        <authorList>
            <consortium name="EnsemblPlants"/>
        </authorList>
    </citation>
    <scope>IDENTIFICATION</scope>
    <source>
        <strain evidence="10">Williams 82</strain>
    </source>
</reference>
<reference evidence="9 10" key="1">
    <citation type="journal article" date="2010" name="Nature">
        <title>Genome sequence of the palaeopolyploid soybean.</title>
        <authorList>
            <person name="Schmutz J."/>
            <person name="Cannon S.B."/>
            <person name="Schlueter J."/>
            <person name="Ma J."/>
            <person name="Mitros T."/>
            <person name="Nelson W."/>
            <person name="Hyten D.L."/>
            <person name="Song Q."/>
            <person name="Thelen J.J."/>
            <person name="Cheng J."/>
            <person name="Xu D."/>
            <person name="Hellsten U."/>
            <person name="May G.D."/>
            <person name="Yu Y."/>
            <person name="Sakurai T."/>
            <person name="Umezawa T."/>
            <person name="Bhattacharyya M.K."/>
            <person name="Sandhu D."/>
            <person name="Valliyodan B."/>
            <person name="Lindquist E."/>
            <person name="Peto M."/>
            <person name="Grant D."/>
            <person name="Shu S."/>
            <person name="Goodstein D."/>
            <person name="Barry K."/>
            <person name="Futrell-Griggs M."/>
            <person name="Abernathy B."/>
            <person name="Du J."/>
            <person name="Tian Z."/>
            <person name="Zhu L."/>
            <person name="Gill N."/>
            <person name="Joshi T."/>
            <person name="Libault M."/>
            <person name="Sethuraman A."/>
            <person name="Zhang X.-C."/>
            <person name="Shinozaki K."/>
            <person name="Nguyen H.T."/>
            <person name="Wing R.A."/>
            <person name="Cregan P."/>
            <person name="Specht J."/>
            <person name="Grimwood J."/>
            <person name="Rokhsar D."/>
            <person name="Stacey G."/>
            <person name="Shoemaker R.C."/>
            <person name="Jackson S.A."/>
        </authorList>
    </citation>
    <scope>NUCLEOTIDE SEQUENCE</scope>
    <source>
        <strain evidence="10">cv. Williams 82</strain>
        <tissue evidence="9">Callus</tissue>
    </source>
</reference>
<keyword evidence="5 6" id="KW-0472">Membrane</keyword>
<evidence type="ECO:0000256" key="1">
    <source>
        <dbReference type="ARBA" id="ARBA00004477"/>
    </source>
</evidence>
<feature type="non-terminal residue" evidence="9">
    <location>
        <position position="340"/>
    </location>
</feature>
<evidence type="ECO:0000256" key="5">
    <source>
        <dbReference type="ARBA" id="ARBA00023136"/>
    </source>
</evidence>
<keyword evidence="11" id="KW-1185">Reference proteome</keyword>
<dbReference type="EnsemblPlants" id="KRG91601">
    <property type="protein sequence ID" value="KRG91601"/>
    <property type="gene ID" value="GLYMA_20G163700"/>
</dbReference>
<evidence type="ECO:0000313" key="11">
    <source>
        <dbReference type="Proteomes" id="UP000008827"/>
    </source>
</evidence>